<dbReference type="InterPro" id="IPR049874">
    <property type="entry name" value="ROK_cs"/>
</dbReference>
<dbReference type="InterPro" id="IPR036909">
    <property type="entry name" value="Cyt_c-like_dom_sf"/>
</dbReference>
<feature type="region of interest" description="Disordered" evidence="7">
    <location>
        <begin position="625"/>
        <end position="645"/>
    </location>
</feature>
<evidence type="ECO:0000313" key="9">
    <source>
        <dbReference type="EMBL" id="CAK8989035.1"/>
    </source>
</evidence>
<evidence type="ECO:0000256" key="1">
    <source>
        <dbReference type="ARBA" id="ARBA00006479"/>
    </source>
</evidence>
<keyword evidence="5 6" id="KW-0408">Iron</keyword>
<evidence type="ECO:0000259" key="8">
    <source>
        <dbReference type="PROSITE" id="PS51007"/>
    </source>
</evidence>
<dbReference type="SUPFAM" id="SSF46626">
    <property type="entry name" value="Cytochrome c"/>
    <property type="match status" value="1"/>
</dbReference>
<dbReference type="SUPFAM" id="SSF46785">
    <property type="entry name" value="Winged helix' DNA-binding domain"/>
    <property type="match status" value="1"/>
</dbReference>
<comment type="similarity">
    <text evidence="1">Belongs to the ROK (NagC/XylR) family.</text>
</comment>
<dbReference type="InterPro" id="IPR009056">
    <property type="entry name" value="Cyt_c-like_dom"/>
</dbReference>
<dbReference type="Gene3D" id="2.130.10.130">
    <property type="entry name" value="Integrin alpha, N-terminal"/>
    <property type="match status" value="1"/>
</dbReference>
<keyword evidence="3 6" id="KW-0479">Metal-binding</keyword>
<dbReference type="Gene3D" id="3.30.420.40">
    <property type="match status" value="2"/>
</dbReference>
<dbReference type="Proteomes" id="UP001642464">
    <property type="component" value="Unassembled WGS sequence"/>
</dbReference>
<proteinExistence type="inferred from homology"/>
<dbReference type="PROSITE" id="PS51007">
    <property type="entry name" value="CYTC"/>
    <property type="match status" value="1"/>
</dbReference>
<sequence length="1351" mass="146097">MARIDLGQITRLSPATVTAITSDLLDQGLILSLESEEPKTHQARGRPRTLLKLNPDAAFIIGARISVNNIDLSLVDFSSNVMREKRCKFDSTEADAANFPETLVDAIGDFLQEAGVEASRVQEIGVAAQGVVETETGQVAWSPAFAGRKIPIVAPLQRAFGAQSYISNDTNMITEALHWSDPGRYSGTFAVIMLDYGVGMGLYLNNQLFPGASGRAAEFGHANHVPGGALCRCGKRGCLEAYLADYALVRAASHLPEDTDPVTIRAGVRGLAKLLEKAAAGDKDALKAFQDAGRVLGYGIARVVAMIDPKRLVLTGAAVRAFSFMENGMWEGLEEALVADLRNNFTLDVMPWNEDFIRSGLIAQSMERLDKDFLGFASRPMKTPSPSDSTGGVLATAFADPGLPPWSEKAIQEDIDIEALAASGKDPIPILQPLGEHLFSAKFTSLDGAGRPDATGAIVPTKPRRQSHLTFQRLAGPDANACASCHNEPVVGGAGSFTANVFVSEGFESADFDTIDPQFSNERNTNAIQGAGLIELLAREMTHDLRRQRKDALAAARSSAEPQKTSLQTKGVTFGELTAYPDGTLDVSGLDGVDDDLTIRPFSQKGVFASLRQFTVNAMNAHHGIQPSERFGPEWTGTDDFDGDGVASEMTPGQISALVAWQATLPAPTRKDDLPDIWLQASERGEKVFNDIGCASCHIPALPLDSLVFHDPGPLDTAGTLRQSDMDTPLALDLSTLDWVKELPRDSEGRVLVPLYGDLKRHQIADAQKDTFGNELLAQRFVARDVFITAELWGIGSTAPYGHRGDLTTLNEAILAHGGAAADSRKTYSALDEKDRQSEALDAGVDHTYDGAWEFFVGGGVAIFDCDGDRRPDLFLAGGKNPSQLYRNTGATAGPLEFSPVPSGLGDKQSTRVLGAYPLDFDNDDVLDLVLLRLGENLLLKGQGDCTFEVANRALAFDGGRNWTTAFSATYEAGLDYPTLAFGNYVDRSQPGSPWGTCHDNYLYRPEQGETGSVTFPNATRLSPGYCALSILFTDWNRSGEAALRISNDRHYYRGGQEQLWAVPPGRPPRPYRKTDGWQHLKIWGMGIASIDLDVDGFPEYALTSMGDTKLQKLDAETDETVPVYQDVAFDLGVTAHRPYKGEDLKPSTGWHSEFQDVNNDGLWDLYIAKGNVEAMPDFAAFDPDNLLIGQWSGKFTEAGDHAGIGLDRRGRGAGLADFNADGLLDLVVVNRAAPVSLFRNLGQGQADTPRPLGNWLAVDVRQPGRSNTRAVGAKISVKTGNRTLVKDIQIGAGHASGQLGFVHFGLGVAERANVRIKWPDGDWSHSYRVFANGHVIIERGAEKARLWYAE</sequence>
<evidence type="ECO:0000256" key="4">
    <source>
        <dbReference type="ARBA" id="ARBA00022729"/>
    </source>
</evidence>
<dbReference type="SUPFAM" id="SSF69318">
    <property type="entry name" value="Integrin alpha N-terminal domain"/>
    <property type="match status" value="1"/>
</dbReference>
<feature type="domain" description="Cytochrome c" evidence="8">
    <location>
        <begin position="680"/>
        <end position="792"/>
    </location>
</feature>
<evidence type="ECO:0000256" key="2">
    <source>
        <dbReference type="ARBA" id="ARBA00022617"/>
    </source>
</evidence>
<reference evidence="9 10" key="1">
    <citation type="submission" date="2024-02" db="EMBL/GenBank/DDBJ databases">
        <authorList>
            <person name="Chen Y."/>
            <person name="Shah S."/>
            <person name="Dougan E. K."/>
            <person name="Thang M."/>
            <person name="Chan C."/>
        </authorList>
    </citation>
    <scope>NUCLEOTIDE SEQUENCE [LARGE SCALE GENOMIC DNA]</scope>
</reference>
<evidence type="ECO:0000313" key="10">
    <source>
        <dbReference type="Proteomes" id="UP001642464"/>
    </source>
</evidence>
<dbReference type="InterPro" id="IPR011519">
    <property type="entry name" value="UnbV_ASPIC"/>
</dbReference>
<evidence type="ECO:0000256" key="3">
    <source>
        <dbReference type="ARBA" id="ARBA00022723"/>
    </source>
</evidence>
<dbReference type="Gene3D" id="1.10.10.10">
    <property type="entry name" value="Winged helix-like DNA-binding domain superfamily/Winged helix DNA-binding domain"/>
    <property type="match status" value="1"/>
</dbReference>
<dbReference type="InterPro" id="IPR036388">
    <property type="entry name" value="WH-like_DNA-bd_sf"/>
</dbReference>
<dbReference type="InterPro" id="IPR000600">
    <property type="entry name" value="ROK"/>
</dbReference>
<keyword evidence="2 6" id="KW-0349">Heme</keyword>
<keyword evidence="4" id="KW-0732">Signal</keyword>
<dbReference type="Gene3D" id="1.10.760.10">
    <property type="entry name" value="Cytochrome c-like domain"/>
    <property type="match status" value="1"/>
</dbReference>
<comment type="caution">
    <text evidence="9">The sequence shown here is derived from an EMBL/GenBank/DDBJ whole genome shotgun (WGS) entry which is preliminary data.</text>
</comment>
<dbReference type="EMBL" id="CAXAMM010000792">
    <property type="protein sequence ID" value="CAK8989035.1"/>
    <property type="molecule type" value="Genomic_DNA"/>
</dbReference>
<dbReference type="InterPro" id="IPR028994">
    <property type="entry name" value="Integrin_alpha_N"/>
</dbReference>
<dbReference type="Pfam" id="PF13517">
    <property type="entry name" value="FG-GAP_3"/>
    <property type="match status" value="1"/>
</dbReference>
<keyword evidence="10" id="KW-1185">Reference proteome</keyword>
<protein>
    <submittedName>
        <fullName evidence="9">Cyclobis-(1-6)-alpha-nigerosyl repressor</fullName>
    </submittedName>
</protein>
<dbReference type="PROSITE" id="PS01125">
    <property type="entry name" value="ROK"/>
    <property type="match status" value="1"/>
</dbReference>
<evidence type="ECO:0000256" key="5">
    <source>
        <dbReference type="ARBA" id="ARBA00023004"/>
    </source>
</evidence>
<dbReference type="PANTHER" id="PTHR18964">
    <property type="entry name" value="ROK (REPRESSOR, ORF, KINASE) FAMILY"/>
    <property type="match status" value="1"/>
</dbReference>
<organism evidence="9 10">
    <name type="scientific">Durusdinium trenchii</name>
    <dbReference type="NCBI Taxonomy" id="1381693"/>
    <lineage>
        <taxon>Eukaryota</taxon>
        <taxon>Sar</taxon>
        <taxon>Alveolata</taxon>
        <taxon>Dinophyceae</taxon>
        <taxon>Suessiales</taxon>
        <taxon>Symbiodiniaceae</taxon>
        <taxon>Durusdinium</taxon>
    </lineage>
</organism>
<dbReference type="InterPro" id="IPR043129">
    <property type="entry name" value="ATPase_NBD"/>
</dbReference>
<name>A0ABP0HFP5_9DINO</name>
<evidence type="ECO:0000256" key="7">
    <source>
        <dbReference type="SAM" id="MobiDB-lite"/>
    </source>
</evidence>
<accession>A0ABP0HFP5</accession>
<dbReference type="PANTHER" id="PTHR18964:SF173">
    <property type="entry name" value="GLUCOKINASE"/>
    <property type="match status" value="1"/>
</dbReference>
<dbReference type="InterPro" id="IPR036390">
    <property type="entry name" value="WH_DNA-bd_sf"/>
</dbReference>
<dbReference type="InterPro" id="IPR013517">
    <property type="entry name" value="FG-GAP"/>
</dbReference>
<dbReference type="SUPFAM" id="SSF53067">
    <property type="entry name" value="Actin-like ATPase domain"/>
    <property type="match status" value="1"/>
</dbReference>
<evidence type="ECO:0000256" key="6">
    <source>
        <dbReference type="PROSITE-ProRule" id="PRU00433"/>
    </source>
</evidence>
<dbReference type="Pfam" id="PF07593">
    <property type="entry name" value="UnbV_ASPIC"/>
    <property type="match status" value="1"/>
</dbReference>
<dbReference type="Pfam" id="PF00480">
    <property type="entry name" value="ROK"/>
    <property type="match status" value="1"/>
</dbReference>
<gene>
    <name evidence="9" type="ORF">SCF082_LOCUS1655</name>
</gene>